<accession>A0A1G9T8G3</accession>
<evidence type="ECO:0000313" key="2">
    <source>
        <dbReference type="Proteomes" id="UP000198901"/>
    </source>
</evidence>
<gene>
    <name evidence="1" type="ORF">SAMN04488090_3458</name>
</gene>
<keyword evidence="2" id="KW-1185">Reference proteome</keyword>
<proteinExistence type="predicted"/>
<name>A0A1G9T8G3_9BACT</name>
<reference evidence="1 2" key="1">
    <citation type="submission" date="2016-10" db="EMBL/GenBank/DDBJ databases">
        <authorList>
            <person name="de Groot N.N."/>
        </authorList>
    </citation>
    <scope>NUCLEOTIDE SEQUENCE [LARGE SCALE GENOMIC DNA]</scope>
    <source>
        <strain evidence="1 2">DSM 21668</strain>
    </source>
</reference>
<dbReference type="Proteomes" id="UP000198901">
    <property type="component" value="Unassembled WGS sequence"/>
</dbReference>
<dbReference type="RefSeq" id="WP_143011138.1">
    <property type="nucleotide sequence ID" value="NZ_FNGS01000006.1"/>
</dbReference>
<dbReference type="EMBL" id="FNGS01000006">
    <property type="protein sequence ID" value="SDM44003.1"/>
    <property type="molecule type" value="Genomic_DNA"/>
</dbReference>
<evidence type="ECO:0000313" key="1">
    <source>
        <dbReference type="EMBL" id="SDM44003.1"/>
    </source>
</evidence>
<dbReference type="STRING" id="563176.SAMN04488090_3458"/>
<dbReference type="AlphaFoldDB" id="A0A1G9T8G3"/>
<protein>
    <submittedName>
        <fullName evidence="1">Uncharacterized protein</fullName>
    </submittedName>
</protein>
<organism evidence="1 2">
    <name type="scientific">Siphonobacter aquaeclarae</name>
    <dbReference type="NCBI Taxonomy" id="563176"/>
    <lineage>
        <taxon>Bacteria</taxon>
        <taxon>Pseudomonadati</taxon>
        <taxon>Bacteroidota</taxon>
        <taxon>Cytophagia</taxon>
        <taxon>Cytophagales</taxon>
        <taxon>Cytophagaceae</taxon>
        <taxon>Siphonobacter</taxon>
    </lineage>
</organism>
<sequence length="89" mass="9718">MRLDDLKFNRHESIPGAWKAYATFPDGVSVSVMKGPHPAVKCGPTTFEVCILRHRQPTPVQIDGESIGPTVADCSPYLLSQILSVLTPQ</sequence>